<gene>
    <name evidence="1" type="ORF">U9M48_017349</name>
</gene>
<dbReference type="EMBL" id="CP144748">
    <property type="protein sequence ID" value="WVZ68407.1"/>
    <property type="molecule type" value="Genomic_DNA"/>
</dbReference>
<reference evidence="1 2" key="1">
    <citation type="submission" date="2024-02" db="EMBL/GenBank/DDBJ databases">
        <title>High-quality chromosome-scale genome assembly of Pensacola bahiagrass (Paspalum notatum Flugge var. saurae).</title>
        <authorList>
            <person name="Vega J.M."/>
            <person name="Podio M."/>
            <person name="Orjuela J."/>
            <person name="Siena L.A."/>
            <person name="Pessino S.C."/>
            <person name="Combes M.C."/>
            <person name="Mariac C."/>
            <person name="Albertini E."/>
            <person name="Pupilli F."/>
            <person name="Ortiz J.P.A."/>
            <person name="Leblanc O."/>
        </authorList>
    </citation>
    <scope>NUCLEOTIDE SEQUENCE [LARGE SCALE GENOMIC DNA]</scope>
    <source>
        <strain evidence="1">R1</strain>
        <tissue evidence="1">Leaf</tissue>
    </source>
</reference>
<keyword evidence="2" id="KW-1185">Reference proteome</keyword>
<evidence type="ECO:0000313" key="2">
    <source>
        <dbReference type="Proteomes" id="UP001341281"/>
    </source>
</evidence>
<protein>
    <submittedName>
        <fullName evidence="1">Uncharacterized protein</fullName>
    </submittedName>
</protein>
<dbReference type="Proteomes" id="UP001341281">
    <property type="component" value="Chromosome 04"/>
</dbReference>
<sequence>MVFTSLMNRVVGGRLVGGDQEGHALAYVHVQRVVVVLHGVGALHLHQLQVVALDAHVERRLDADVADAEAVRLAGLHVVHGRAGRVLLVLAVDDEPGGAADPFAGVQVLGQHGVVLGVPVADEHGEVVGGVIEGDGDQVTAVHGDDAVPARRALHADAGVVEEAADLVLGLPVVRPVGVGLDGAHGARHAVLPRVLPLLDPVKRSGWSSMLKTLTMMLLLDVQLMVGPGNMSLMRITFCGVPMIVLVPYVTFHSNQW</sequence>
<evidence type="ECO:0000313" key="1">
    <source>
        <dbReference type="EMBL" id="WVZ68407.1"/>
    </source>
</evidence>
<organism evidence="1 2">
    <name type="scientific">Paspalum notatum var. saurae</name>
    <dbReference type="NCBI Taxonomy" id="547442"/>
    <lineage>
        <taxon>Eukaryota</taxon>
        <taxon>Viridiplantae</taxon>
        <taxon>Streptophyta</taxon>
        <taxon>Embryophyta</taxon>
        <taxon>Tracheophyta</taxon>
        <taxon>Spermatophyta</taxon>
        <taxon>Magnoliopsida</taxon>
        <taxon>Liliopsida</taxon>
        <taxon>Poales</taxon>
        <taxon>Poaceae</taxon>
        <taxon>PACMAD clade</taxon>
        <taxon>Panicoideae</taxon>
        <taxon>Andropogonodae</taxon>
        <taxon>Paspaleae</taxon>
        <taxon>Paspalinae</taxon>
        <taxon>Paspalum</taxon>
    </lineage>
</organism>
<name>A0AAQ3T9K3_PASNO</name>
<proteinExistence type="predicted"/>
<accession>A0AAQ3T9K3</accession>
<dbReference type="AlphaFoldDB" id="A0AAQ3T9K3"/>